<dbReference type="OrthoDB" id="1204at2759"/>
<feature type="compositionally biased region" description="Gly residues" evidence="1">
    <location>
        <begin position="582"/>
        <end position="593"/>
    </location>
</feature>
<keyword evidence="2" id="KW-1133">Transmembrane helix</keyword>
<feature type="compositionally biased region" description="Acidic residues" evidence="1">
    <location>
        <begin position="807"/>
        <end position="818"/>
    </location>
</feature>
<dbReference type="PANTHER" id="PTHR28258">
    <property type="entry name" value="VACUOLAR SEGREGATION PROTEIN 7"/>
    <property type="match status" value="1"/>
</dbReference>
<dbReference type="AlphaFoldDB" id="A0A2T6ZEA1"/>
<feature type="compositionally biased region" description="Low complexity" evidence="1">
    <location>
        <begin position="556"/>
        <end position="581"/>
    </location>
</feature>
<keyword evidence="4" id="KW-1185">Reference proteome</keyword>
<feature type="compositionally biased region" description="Basic and acidic residues" evidence="1">
    <location>
        <begin position="732"/>
        <end position="756"/>
    </location>
</feature>
<feature type="compositionally biased region" description="Polar residues" evidence="1">
    <location>
        <begin position="70"/>
        <end position="88"/>
    </location>
</feature>
<feature type="region of interest" description="Disordered" evidence="1">
    <location>
        <begin position="796"/>
        <end position="818"/>
    </location>
</feature>
<dbReference type="GO" id="GO:1903778">
    <property type="term" value="P:protein localization to vacuolar membrane"/>
    <property type="evidence" value="ECO:0007669"/>
    <property type="project" value="TreeGrafter"/>
</dbReference>
<feature type="compositionally biased region" description="Basic and acidic residues" evidence="1">
    <location>
        <begin position="47"/>
        <end position="69"/>
    </location>
</feature>
<dbReference type="GO" id="GO:0070772">
    <property type="term" value="C:PAS complex"/>
    <property type="evidence" value="ECO:0007669"/>
    <property type="project" value="TreeGrafter"/>
</dbReference>
<feature type="compositionally biased region" description="Polar residues" evidence="1">
    <location>
        <begin position="479"/>
        <end position="490"/>
    </location>
</feature>
<evidence type="ECO:0000256" key="2">
    <source>
        <dbReference type="SAM" id="Phobius"/>
    </source>
</evidence>
<feature type="compositionally biased region" description="Polar residues" evidence="1">
    <location>
        <begin position="234"/>
        <end position="243"/>
    </location>
</feature>
<sequence length="925" mass="96685">MSASRGAVNNRGPGGVAGTGNGVPAAGSGGIDLGGGEGGGSGGELDGNSHDRIRGELAGAEKHSRDSSPMRRNTSSAGLSDSNTSTSTLKKKRKPNVVRSAAPSRETSPTRSGTLAAGSSRNAQPQSQPDFHQPRPNRPLANAPHWPPSTRLAATRTPPPDSRSPALSPQKKGDHTNSNTSPGIPQSVSLLRDREGNPEDLEESGLASGMRTPRSNNSPALETVVEGSLPATPAISTSKTLTEQVAALVNRQQHNTIPEEPEGEKPGGGGTRKHRTDSITSSIAPRSQAESESESGYKSEEKAAYANNNNSSRAPPPSKQFARRPTVMGSDNFSRNMTVETETVSSVPQVAVGAAGVPGGASIRSKKSNDTIRAPKKDKKKPTKRAGGGGPANPSSKADLFARRVAEAVDEANSSDSEETFVYESNPPEAPQRPTSRFHSRTPSATSIQGGPDPRGMRLPLLSSMDGNQSAGRNRMKFVNTSGGSNTNAASDGVAGEASGDRGGGGGGGGSGPSTVVGGAGGSRSEGQSGSGQKEKGGSSRGQNGHRGLLPESPFSSSHKSSAHSLRTSSTLSSRQSASGRHGSGLRNGGNGYGSKKSPRAWAPYEADGEGAGDERVPLINRANRTHRHSRRPGSGTLRQLEHSQPQRRGWFRTYICCIIAVFAVLLIMTGVGGFLFATTKALQEVKVLEITGVLVSKQELMLDLVVSAVNPNAIPVVVGNMDVNLFAKSAHVGDGKGKDGDEKDGDGKDGDRDGDGSAGDDDPEGEPWWRLLSRRKKQARRRQVMEFTLGKGRVTIPLATTSAPDGVDEGTDPPEDLPEQDRQTMLLGRIFSFDSALSFDGSPLRHRHATSVGELRLAKPGNKTEEGGTERWERVLQHPFELIVRGVLKYQLPLSGRVRTAPIGASVLVHPDGATSAIGPGTVL</sequence>
<keyword evidence="2" id="KW-0472">Membrane</keyword>
<feature type="compositionally biased region" description="Polar residues" evidence="1">
    <location>
        <begin position="329"/>
        <end position="343"/>
    </location>
</feature>
<dbReference type="GO" id="GO:0000329">
    <property type="term" value="C:fungal-type vacuole membrane"/>
    <property type="evidence" value="ECO:0007669"/>
    <property type="project" value="TreeGrafter"/>
</dbReference>
<feature type="compositionally biased region" description="Polar residues" evidence="1">
    <location>
        <begin position="433"/>
        <end position="449"/>
    </location>
</feature>
<evidence type="ECO:0000256" key="1">
    <source>
        <dbReference type="SAM" id="MobiDB-lite"/>
    </source>
</evidence>
<feature type="compositionally biased region" description="Low complexity" evidence="1">
    <location>
        <begin position="304"/>
        <end position="313"/>
    </location>
</feature>
<comment type="caution">
    <text evidence="3">The sequence shown here is derived from an EMBL/GenBank/DDBJ whole genome shotgun (WGS) entry which is preliminary data.</text>
</comment>
<feature type="compositionally biased region" description="Gly residues" evidence="1">
    <location>
        <begin position="12"/>
        <end position="45"/>
    </location>
</feature>
<dbReference type="Proteomes" id="UP000244722">
    <property type="component" value="Unassembled WGS sequence"/>
</dbReference>
<dbReference type="Pfam" id="PF12751">
    <property type="entry name" value="Vac7"/>
    <property type="match status" value="1"/>
</dbReference>
<keyword evidence="2" id="KW-0812">Transmembrane</keyword>
<feature type="compositionally biased region" description="Polar residues" evidence="1">
    <location>
        <begin position="105"/>
        <end position="130"/>
    </location>
</feature>
<organism evidence="3 4">
    <name type="scientific">Tuber borchii</name>
    <name type="common">White truffle</name>
    <dbReference type="NCBI Taxonomy" id="42251"/>
    <lineage>
        <taxon>Eukaryota</taxon>
        <taxon>Fungi</taxon>
        <taxon>Dikarya</taxon>
        <taxon>Ascomycota</taxon>
        <taxon>Pezizomycotina</taxon>
        <taxon>Pezizomycetes</taxon>
        <taxon>Pezizales</taxon>
        <taxon>Tuberaceae</taxon>
        <taxon>Tuber</taxon>
    </lineage>
</organism>
<feature type="region of interest" description="Disordered" evidence="1">
    <location>
        <begin position="731"/>
        <end position="770"/>
    </location>
</feature>
<dbReference type="EMBL" id="NESQ01000344">
    <property type="protein sequence ID" value="PUU73820.1"/>
    <property type="molecule type" value="Genomic_DNA"/>
</dbReference>
<dbReference type="PANTHER" id="PTHR28258:SF1">
    <property type="entry name" value="VACUOLAR SEGREGATION PROTEIN 7"/>
    <property type="match status" value="1"/>
</dbReference>
<dbReference type="InterPro" id="IPR024260">
    <property type="entry name" value="Vac7"/>
</dbReference>
<dbReference type="GO" id="GO:0010513">
    <property type="term" value="P:positive regulation of phosphatidylinositol biosynthetic process"/>
    <property type="evidence" value="ECO:0007669"/>
    <property type="project" value="TreeGrafter"/>
</dbReference>
<evidence type="ECO:0000313" key="3">
    <source>
        <dbReference type="EMBL" id="PUU73820.1"/>
    </source>
</evidence>
<name>A0A2T6ZEA1_TUBBO</name>
<feature type="transmembrane region" description="Helical" evidence="2">
    <location>
        <begin position="651"/>
        <end position="677"/>
    </location>
</feature>
<evidence type="ECO:0000313" key="4">
    <source>
        <dbReference type="Proteomes" id="UP000244722"/>
    </source>
</evidence>
<accession>A0A2T6ZEA1</accession>
<dbReference type="STRING" id="42251.A0A2T6ZEA1"/>
<protein>
    <submittedName>
        <fullName evidence="3">Vacuolar segregation subunit 7-domain-containing protein</fullName>
    </submittedName>
</protein>
<gene>
    <name evidence="3" type="ORF">B9Z19DRAFT_1111009</name>
</gene>
<feature type="compositionally biased region" description="Low complexity" evidence="1">
    <location>
        <begin position="344"/>
        <end position="355"/>
    </location>
</feature>
<feature type="region of interest" description="Disordered" evidence="1">
    <location>
        <begin position="1"/>
        <end position="643"/>
    </location>
</feature>
<feature type="compositionally biased region" description="Polar residues" evidence="1">
    <location>
        <begin position="176"/>
        <end position="189"/>
    </location>
</feature>
<reference evidence="3 4" key="1">
    <citation type="submission" date="2017-04" db="EMBL/GenBank/DDBJ databases">
        <title>Draft genome sequence of Tuber borchii Vittad., a whitish edible truffle.</title>
        <authorList>
            <consortium name="DOE Joint Genome Institute"/>
            <person name="Murat C."/>
            <person name="Kuo A."/>
            <person name="Barry K.W."/>
            <person name="Clum A."/>
            <person name="Dockter R.B."/>
            <person name="Fauchery L."/>
            <person name="Iotti M."/>
            <person name="Kohler A."/>
            <person name="Labutti K."/>
            <person name="Lindquist E.A."/>
            <person name="Lipzen A."/>
            <person name="Ohm R.A."/>
            <person name="Wang M."/>
            <person name="Grigoriev I.V."/>
            <person name="Zambonelli A."/>
            <person name="Martin F.M."/>
        </authorList>
    </citation>
    <scope>NUCLEOTIDE SEQUENCE [LARGE SCALE GENOMIC DNA]</scope>
    <source>
        <strain evidence="3 4">Tbo3840</strain>
    </source>
</reference>
<feature type="compositionally biased region" description="Gly residues" evidence="1">
    <location>
        <begin position="501"/>
        <end position="524"/>
    </location>
</feature>
<proteinExistence type="predicted"/>
<dbReference type="GO" id="GO:0000011">
    <property type="term" value="P:vacuole inheritance"/>
    <property type="evidence" value="ECO:0007669"/>
    <property type="project" value="TreeGrafter"/>
</dbReference>